<dbReference type="AlphaFoldDB" id="A0AAJ6B1W4"/>
<dbReference type="SUPFAM" id="SSF55874">
    <property type="entry name" value="ATPase domain of HSP90 chaperone/DNA topoisomerase II/histidine kinase"/>
    <property type="match status" value="1"/>
</dbReference>
<keyword evidence="1" id="KW-0812">Transmembrane</keyword>
<dbReference type="Gene3D" id="3.30.565.10">
    <property type="entry name" value="Histidine kinase-like ATPase, C-terminal domain"/>
    <property type="match status" value="1"/>
</dbReference>
<feature type="transmembrane region" description="Helical" evidence="1">
    <location>
        <begin position="15"/>
        <end position="32"/>
    </location>
</feature>
<proteinExistence type="predicted"/>
<feature type="transmembrane region" description="Helical" evidence="1">
    <location>
        <begin position="162"/>
        <end position="183"/>
    </location>
</feature>
<keyword evidence="1" id="KW-1133">Transmembrane helix</keyword>
<evidence type="ECO:0000259" key="2">
    <source>
        <dbReference type="Pfam" id="PF14501"/>
    </source>
</evidence>
<sequence length="439" mass="48159">MNGAEEIVADIPRHLTALAEWGACLVYVLILGRRWRAGGTILVAAAGLAALLLTQWWAGTLPLALWIPGMLAAAAVMYGFLSAALAVTPLGAGYIAARAFVLGELAASVYWQLDRFYAEEIPPLAQALLCVAVYTVVFALAWAAERGTFGRVDVLRVSGRDLVGAAAITVATFAISNLSFISANTPFSGRFGTEIFYIRTLVDFAGFIALYVQHRVHNEAVVRRDADAMTHLLRSQHEQYELTRRSIDDVNRKYHDMKHHLDALRAEQDAAARGRMVDELEDSIRGYGAVVHTGHHVLDAVLTAKRAYAAENDVEVSYVADGVLLEFLRPLDLTAIVGNAMDNAVQAAARLPSPDQRLVRLALFAQDDFVMLRVENTYDGIVRREGERIVSRQTAEGHGYGLRNIETAATAYGGAVSIVHDERWFSLRILFPRGARRES</sequence>
<keyword evidence="1" id="KW-0472">Membrane</keyword>
<feature type="transmembrane region" description="Helical" evidence="1">
    <location>
        <begin position="39"/>
        <end position="58"/>
    </location>
</feature>
<evidence type="ECO:0000313" key="4">
    <source>
        <dbReference type="Proteomes" id="UP001213972"/>
    </source>
</evidence>
<dbReference type="Proteomes" id="UP001213972">
    <property type="component" value="Chromosome"/>
</dbReference>
<accession>A0AAJ6B1W4</accession>
<feature type="transmembrane region" description="Helical" evidence="1">
    <location>
        <begin position="64"/>
        <end position="88"/>
    </location>
</feature>
<dbReference type="Pfam" id="PF14501">
    <property type="entry name" value="HATPase_c_5"/>
    <property type="match status" value="1"/>
</dbReference>
<feature type="domain" description="Sensor histidine kinase NatK-like C-terminal" evidence="2">
    <location>
        <begin position="329"/>
        <end position="432"/>
    </location>
</feature>
<dbReference type="InterPro" id="IPR032834">
    <property type="entry name" value="NatK-like_C"/>
</dbReference>
<feature type="transmembrane region" description="Helical" evidence="1">
    <location>
        <begin position="95"/>
        <end position="113"/>
    </location>
</feature>
<evidence type="ECO:0000313" key="3">
    <source>
        <dbReference type="EMBL" id="WEK12663.1"/>
    </source>
</evidence>
<organism evidence="3 4">
    <name type="scientific">Candidatus Microbacterium phytovorans</name>
    <dbReference type="NCBI Taxonomy" id="3121374"/>
    <lineage>
        <taxon>Bacteria</taxon>
        <taxon>Bacillati</taxon>
        <taxon>Actinomycetota</taxon>
        <taxon>Actinomycetes</taxon>
        <taxon>Micrococcales</taxon>
        <taxon>Microbacteriaceae</taxon>
        <taxon>Microbacterium</taxon>
    </lineage>
</organism>
<name>A0AAJ6B1W4_9MICO</name>
<feature type="transmembrane region" description="Helical" evidence="1">
    <location>
        <begin position="125"/>
        <end position="142"/>
    </location>
</feature>
<dbReference type="InterPro" id="IPR036890">
    <property type="entry name" value="HATPase_C_sf"/>
</dbReference>
<feature type="transmembrane region" description="Helical" evidence="1">
    <location>
        <begin position="195"/>
        <end position="214"/>
    </location>
</feature>
<evidence type="ECO:0000256" key="1">
    <source>
        <dbReference type="SAM" id="Phobius"/>
    </source>
</evidence>
<reference evidence="3" key="1">
    <citation type="submission" date="2023-03" db="EMBL/GenBank/DDBJ databases">
        <title>Andean soil-derived lignocellulolytic bacterial consortium as a source of novel taxa and putative plastic-active enzymes.</title>
        <authorList>
            <person name="Diaz-Garcia L."/>
            <person name="Chuvochina M."/>
            <person name="Feuerriegel G."/>
            <person name="Bunk B."/>
            <person name="Sproer C."/>
            <person name="Streit W.R."/>
            <person name="Rodriguez L.M."/>
            <person name="Overmann J."/>
            <person name="Jimenez D.J."/>
        </authorList>
    </citation>
    <scope>NUCLEOTIDE SEQUENCE</scope>
    <source>
        <strain evidence="3">MAG 4610</strain>
    </source>
</reference>
<gene>
    <name evidence="3" type="ORF">P0Y48_09280</name>
</gene>
<dbReference type="CDD" id="cd16935">
    <property type="entry name" value="HATPase_AgrC-ComD-like"/>
    <property type="match status" value="1"/>
</dbReference>
<protein>
    <submittedName>
        <fullName evidence="3">GHKL domain-containing protein</fullName>
    </submittedName>
</protein>
<dbReference type="EMBL" id="CP119321">
    <property type="protein sequence ID" value="WEK12663.1"/>
    <property type="molecule type" value="Genomic_DNA"/>
</dbReference>